<organism evidence="7 8">
    <name type="scientific">Amycolatopsis camponoti</name>
    <dbReference type="NCBI Taxonomy" id="2606593"/>
    <lineage>
        <taxon>Bacteria</taxon>
        <taxon>Bacillati</taxon>
        <taxon>Actinomycetota</taxon>
        <taxon>Actinomycetes</taxon>
        <taxon>Pseudonocardiales</taxon>
        <taxon>Pseudonocardiaceae</taxon>
        <taxon>Amycolatopsis</taxon>
    </lineage>
</organism>
<dbReference type="PANTHER" id="PTHR30346">
    <property type="entry name" value="TRANSCRIPTIONAL DUAL REGULATOR HCAR-RELATED"/>
    <property type="match status" value="1"/>
</dbReference>
<name>A0A6I8LX44_9PSEU</name>
<dbReference type="AlphaFoldDB" id="A0A6I8LX44"/>
<feature type="region of interest" description="Disordered" evidence="5">
    <location>
        <begin position="351"/>
        <end position="371"/>
    </location>
</feature>
<dbReference type="SUPFAM" id="SSF46785">
    <property type="entry name" value="Winged helix' DNA-binding domain"/>
    <property type="match status" value="1"/>
</dbReference>
<evidence type="ECO:0000259" key="6">
    <source>
        <dbReference type="PROSITE" id="PS50931"/>
    </source>
</evidence>
<keyword evidence="2" id="KW-0805">Transcription regulation</keyword>
<evidence type="ECO:0000256" key="4">
    <source>
        <dbReference type="ARBA" id="ARBA00023163"/>
    </source>
</evidence>
<evidence type="ECO:0000256" key="3">
    <source>
        <dbReference type="ARBA" id="ARBA00023125"/>
    </source>
</evidence>
<evidence type="ECO:0000256" key="5">
    <source>
        <dbReference type="SAM" id="MobiDB-lite"/>
    </source>
</evidence>
<dbReference type="Pfam" id="PF00126">
    <property type="entry name" value="HTH_1"/>
    <property type="match status" value="1"/>
</dbReference>
<dbReference type="Gene3D" id="1.10.10.10">
    <property type="entry name" value="Winged helix-like DNA-binding domain superfamily/Winged helix DNA-binding domain"/>
    <property type="match status" value="1"/>
</dbReference>
<keyword evidence="3" id="KW-0238">DNA-binding</keyword>
<dbReference type="GO" id="GO:0003700">
    <property type="term" value="F:DNA-binding transcription factor activity"/>
    <property type="evidence" value="ECO:0007669"/>
    <property type="project" value="InterPro"/>
</dbReference>
<dbReference type="GO" id="GO:0032993">
    <property type="term" value="C:protein-DNA complex"/>
    <property type="evidence" value="ECO:0007669"/>
    <property type="project" value="TreeGrafter"/>
</dbReference>
<keyword evidence="8" id="KW-1185">Reference proteome</keyword>
<evidence type="ECO:0000313" key="8">
    <source>
        <dbReference type="Proteomes" id="UP000399805"/>
    </source>
</evidence>
<proteinExistence type="inferred from homology"/>
<protein>
    <recommendedName>
        <fullName evidence="6">HTH lysR-type domain-containing protein</fullName>
    </recommendedName>
</protein>
<dbReference type="PANTHER" id="PTHR30346:SF0">
    <property type="entry name" value="HCA OPERON TRANSCRIPTIONAL ACTIVATOR HCAR"/>
    <property type="match status" value="1"/>
</dbReference>
<dbReference type="PROSITE" id="PS50931">
    <property type="entry name" value="HTH_LYSR"/>
    <property type="match status" value="1"/>
</dbReference>
<dbReference type="InterPro" id="IPR036388">
    <property type="entry name" value="WH-like_DNA-bd_sf"/>
</dbReference>
<reference evidence="7 8" key="1">
    <citation type="submission" date="2019-09" db="EMBL/GenBank/DDBJ databases">
        <authorList>
            <person name="Leyn A S."/>
        </authorList>
    </citation>
    <scope>NUCLEOTIDE SEQUENCE [LARGE SCALE GENOMIC DNA]</scope>
    <source>
        <strain evidence="7">AA231_1</strain>
    </source>
</reference>
<evidence type="ECO:0000256" key="2">
    <source>
        <dbReference type="ARBA" id="ARBA00023015"/>
    </source>
</evidence>
<evidence type="ECO:0000313" key="7">
    <source>
        <dbReference type="EMBL" id="VVJ22748.1"/>
    </source>
</evidence>
<feature type="domain" description="HTH lysR-type" evidence="6">
    <location>
        <begin position="26"/>
        <end position="68"/>
    </location>
</feature>
<dbReference type="Proteomes" id="UP000399805">
    <property type="component" value="Unassembled WGS sequence"/>
</dbReference>
<comment type="similarity">
    <text evidence="1">Belongs to the LysR transcriptional regulatory family.</text>
</comment>
<dbReference type="InterPro" id="IPR036390">
    <property type="entry name" value="WH_DNA-bd_sf"/>
</dbReference>
<sequence>MVAAASNDNGRKKSILDSSDQKTASTFPQLLSFVALAEVGTYLKAADELGITRQAVSDNIKNLEKSLNRNVDGRRLFVKEGDVQRLASDPFAQELLERARLMVFEYNSINRLRDDTLRIRYLPQHVFFMASVEARLERSQLGVRVRSRPLSEEDRAVDRFESVVLAALAGHALDFVVGMPPTKGSPTARKLTTRYLYSSHQVAMLPKSDPRDQIGLAELVEDGRMLVPPPQTRSRQVLEREIEKHLGHMPTAGRPDLRVKREAFGTKVLHEYGVAGIGTPVVPSDIANPFFAGNIHGGPQTADFKWVPVCLPDGTFIYQEVFASHSDRPHKSKANAIEDLFRLVQEEVRDRQLEKHPQGGSRYLDGIRPQQ</sequence>
<keyword evidence="4" id="KW-0804">Transcription</keyword>
<dbReference type="InterPro" id="IPR000847">
    <property type="entry name" value="LysR_HTH_N"/>
</dbReference>
<evidence type="ECO:0000256" key="1">
    <source>
        <dbReference type="ARBA" id="ARBA00009437"/>
    </source>
</evidence>
<gene>
    <name evidence="7" type="ORF">AA23TX_07665</name>
</gene>
<dbReference type="GO" id="GO:0003677">
    <property type="term" value="F:DNA binding"/>
    <property type="evidence" value="ECO:0007669"/>
    <property type="project" value="UniProtKB-KW"/>
</dbReference>
<accession>A0A6I8LX44</accession>
<dbReference type="EMBL" id="CABVGP010000003">
    <property type="protein sequence ID" value="VVJ22748.1"/>
    <property type="molecule type" value="Genomic_DNA"/>
</dbReference>